<evidence type="ECO:0000313" key="8">
    <source>
        <dbReference type="EMBL" id="ABN52653.1"/>
    </source>
</evidence>
<feature type="transmembrane region" description="Helical" evidence="6">
    <location>
        <begin position="57"/>
        <end position="76"/>
    </location>
</feature>
<dbReference type="InterPro" id="IPR010432">
    <property type="entry name" value="RDD"/>
</dbReference>
<gene>
    <name evidence="8" type="ordered locus">Cthe_1422</name>
</gene>
<evidence type="ECO:0000256" key="6">
    <source>
        <dbReference type="SAM" id="Phobius"/>
    </source>
</evidence>
<evidence type="ECO:0000259" key="7">
    <source>
        <dbReference type="Pfam" id="PF06271"/>
    </source>
</evidence>
<dbReference type="GO" id="GO:0016857">
    <property type="term" value="F:racemase and epimerase activity, acting on carbohydrates and derivatives"/>
    <property type="evidence" value="ECO:0007669"/>
    <property type="project" value="InterPro"/>
</dbReference>
<keyword evidence="2" id="KW-1003">Cell membrane</keyword>
<dbReference type="InterPro" id="IPR008000">
    <property type="entry name" value="Rham/fucose_mutarotase"/>
</dbReference>
<dbReference type="EMBL" id="CP000568">
    <property type="protein sequence ID" value="ABN52653.1"/>
    <property type="molecule type" value="Genomic_DNA"/>
</dbReference>
<keyword evidence="9" id="KW-1185">Reference proteome</keyword>
<dbReference type="OrthoDB" id="9793824at2"/>
<evidence type="ECO:0000256" key="3">
    <source>
        <dbReference type="ARBA" id="ARBA00022692"/>
    </source>
</evidence>
<dbReference type="eggNOG" id="COG1714">
    <property type="taxonomic scope" value="Bacteria"/>
</dbReference>
<feature type="domain" description="RDD" evidence="7">
    <location>
        <begin position="11"/>
        <end position="143"/>
    </location>
</feature>
<sequence>MQCRDNTNIIYAGFGARLAAYLVDSLLVGIALLVVRIPMFIANIIGTPDFITAPILFQFNIFDIVIYLLSILYYTLMTYYSGSTLGKKFLNLKVISANGEKLTFINVLYRETIGKYLSGIAMFVGYFMIAVDEQKRGLHDILCDTRVIYNFKVPVKTAEKYPSKKYAWTWSIKEEFLKDFVELHLKPSPEMLEEQKKAGYKNSSFFNNGNQFFFVFECDNIDYANNYLSSSQVFREWYETVSPMVENPFDLKNAVAV</sequence>
<dbReference type="GO" id="GO:0005886">
    <property type="term" value="C:plasma membrane"/>
    <property type="evidence" value="ECO:0007669"/>
    <property type="project" value="UniProtKB-SubCell"/>
</dbReference>
<dbReference type="eggNOG" id="COG3254">
    <property type="taxonomic scope" value="Bacteria"/>
</dbReference>
<dbReference type="Proteomes" id="UP000002145">
    <property type="component" value="Chromosome"/>
</dbReference>
<organism evidence="8 9">
    <name type="scientific">Acetivibrio thermocellus (strain ATCC 27405 / DSM 1237 / JCM 9322 / NBRC 103400 / NCIMB 10682 / NRRL B-4536 / VPI 7372)</name>
    <name type="common">Clostridium thermocellum</name>
    <dbReference type="NCBI Taxonomy" id="203119"/>
    <lineage>
        <taxon>Bacteria</taxon>
        <taxon>Bacillati</taxon>
        <taxon>Bacillota</taxon>
        <taxon>Clostridia</taxon>
        <taxon>Eubacteriales</taxon>
        <taxon>Oscillospiraceae</taxon>
        <taxon>Acetivibrio</taxon>
    </lineage>
</organism>
<evidence type="ECO:0000256" key="4">
    <source>
        <dbReference type="ARBA" id="ARBA00022989"/>
    </source>
</evidence>
<evidence type="ECO:0000256" key="5">
    <source>
        <dbReference type="ARBA" id="ARBA00023136"/>
    </source>
</evidence>
<dbReference type="STRING" id="203119.Cthe_1422"/>
<reference evidence="8 9" key="2">
    <citation type="journal article" date="2013" name="Biotechnol. Biofuels">
        <title>Global transcriptome analysis of Clostridium thermocellum ATCC 27405 during growth on dilute acid pretreated Populus and switchgrass.</title>
        <authorList>
            <person name="Wilson C.M."/>
            <person name="Rodriguez M.Jr."/>
            <person name="Johnson C.M."/>
            <person name="Martin S.L."/>
            <person name="Chu T.M."/>
            <person name="Wolfinger R.D."/>
            <person name="Hauser L.J."/>
            <person name="Land M.L."/>
            <person name="Klingeman D.M."/>
            <person name="Syed M.H."/>
            <person name="Ragauskas A.J."/>
            <person name="Tschaplinski T.J."/>
            <person name="Mielenz J.R."/>
            <person name="Brown S.D."/>
        </authorList>
    </citation>
    <scope>NUCLEOTIDE SEQUENCE [LARGE SCALE GENOMIC DNA]</scope>
    <source>
        <strain evidence="9">ATCC 27405 / DSM 1237 / JCM 9322 / NBRC 103400 / NCIMB 10682 / NRRL B-4536 / VPI 7372</strain>
    </source>
</reference>
<evidence type="ECO:0000256" key="2">
    <source>
        <dbReference type="ARBA" id="ARBA00022475"/>
    </source>
</evidence>
<name>A3DFC4_ACET2</name>
<accession>A3DFC4</accession>
<dbReference type="Pfam" id="PF06271">
    <property type="entry name" value="RDD"/>
    <property type="match status" value="1"/>
</dbReference>
<dbReference type="GeneID" id="35805924"/>
<feature type="transmembrane region" description="Helical" evidence="6">
    <location>
        <begin position="113"/>
        <end position="131"/>
    </location>
</feature>
<dbReference type="SUPFAM" id="SSF54909">
    <property type="entry name" value="Dimeric alpha+beta barrel"/>
    <property type="match status" value="1"/>
</dbReference>
<reference evidence="9" key="1">
    <citation type="submission" date="2007-02" db="EMBL/GenBank/DDBJ databases">
        <title>Complete sequence of Clostridium thermocellum ATCC 27405.</title>
        <authorList>
            <consortium name="US DOE Joint Genome Institute"/>
            <person name="Copeland A."/>
            <person name="Lucas S."/>
            <person name="Lapidus A."/>
            <person name="Barry K."/>
            <person name="Detter J.C."/>
            <person name="Glavina del Rio T."/>
            <person name="Hammon N."/>
            <person name="Israni S."/>
            <person name="Dalin E."/>
            <person name="Tice H."/>
            <person name="Pitluck S."/>
            <person name="Chertkov O."/>
            <person name="Brettin T."/>
            <person name="Bruce D."/>
            <person name="Han C."/>
            <person name="Tapia R."/>
            <person name="Gilna P."/>
            <person name="Schmutz J."/>
            <person name="Larimer F."/>
            <person name="Land M."/>
            <person name="Hauser L."/>
            <person name="Kyrpides N."/>
            <person name="Mikhailova N."/>
            <person name="Wu J.H.D."/>
            <person name="Newcomb M."/>
            <person name="Richardson P."/>
        </authorList>
    </citation>
    <scope>NUCLEOTIDE SEQUENCE [LARGE SCALE GENOMIC DNA]</scope>
    <source>
        <strain evidence="9">ATCC 27405 / DSM 1237 / JCM 9322 / NBRC 103400 / NCIMB 10682 / NRRL B-4536 / VPI 7372</strain>
    </source>
</reference>
<dbReference type="Pfam" id="PF05336">
    <property type="entry name" value="rhaM"/>
    <property type="match status" value="1"/>
</dbReference>
<protein>
    <submittedName>
        <fullName evidence="8">RDD domain containing protein</fullName>
    </submittedName>
</protein>
<proteinExistence type="predicted"/>
<dbReference type="RefSeq" id="WP_004463813.1">
    <property type="nucleotide sequence ID" value="NC_009012.1"/>
</dbReference>
<keyword evidence="5 6" id="KW-0472">Membrane</keyword>
<dbReference type="HOGENOM" id="CLU_1080567_0_0_9"/>
<dbReference type="AlphaFoldDB" id="A3DFC4"/>
<dbReference type="Gene3D" id="3.30.70.100">
    <property type="match status" value="1"/>
</dbReference>
<keyword evidence="4 6" id="KW-1133">Transmembrane helix</keyword>
<dbReference type="InterPro" id="IPR051791">
    <property type="entry name" value="Pra-immunoreactive"/>
</dbReference>
<dbReference type="PANTHER" id="PTHR36115">
    <property type="entry name" value="PROLINE-RICH ANTIGEN HOMOLOG-RELATED"/>
    <property type="match status" value="1"/>
</dbReference>
<evidence type="ECO:0000256" key="1">
    <source>
        <dbReference type="ARBA" id="ARBA00004651"/>
    </source>
</evidence>
<dbReference type="InterPro" id="IPR011008">
    <property type="entry name" value="Dimeric_a/b-barrel"/>
</dbReference>
<dbReference type="PANTHER" id="PTHR36115:SF9">
    <property type="entry name" value="LMO1584 PROTEIN"/>
    <property type="match status" value="1"/>
</dbReference>
<evidence type="ECO:0000313" key="9">
    <source>
        <dbReference type="Proteomes" id="UP000002145"/>
    </source>
</evidence>
<keyword evidence="3 6" id="KW-0812">Transmembrane</keyword>
<dbReference type="KEGG" id="cth:Cthe_1422"/>
<comment type="subcellular location">
    <subcellularLocation>
        <location evidence="1">Cell membrane</location>
        <topology evidence="1">Multi-pass membrane protein</topology>
    </subcellularLocation>
</comment>